<dbReference type="SUPFAM" id="SSF50630">
    <property type="entry name" value="Acid proteases"/>
    <property type="match status" value="1"/>
</dbReference>
<dbReference type="GO" id="GO:0006508">
    <property type="term" value="P:proteolysis"/>
    <property type="evidence" value="ECO:0007669"/>
    <property type="project" value="InterPro"/>
</dbReference>
<evidence type="ECO:0008006" key="3">
    <source>
        <dbReference type="Google" id="ProtNLM"/>
    </source>
</evidence>
<dbReference type="GO" id="GO:0004190">
    <property type="term" value="F:aspartic-type endopeptidase activity"/>
    <property type="evidence" value="ECO:0007669"/>
    <property type="project" value="InterPro"/>
</dbReference>
<dbReference type="PROSITE" id="PS00141">
    <property type="entry name" value="ASP_PROTEASE"/>
    <property type="match status" value="1"/>
</dbReference>
<gene>
    <name evidence="1" type="ORF">PM001_LOCUS30556</name>
</gene>
<dbReference type="InterPro" id="IPR001969">
    <property type="entry name" value="Aspartic_peptidase_AS"/>
</dbReference>
<sequence length="289" mass="32174">MEIELAYGESRGYWKHYSPGKWFKQAKAVGKINNVKATLLFDSGAEVSIIDTTFAREVGCNIDESQRQECIGIGETPYMTVGRTKIKVTLAGSLVYYFNVWVGDLAGQEAILGMDFMVPAGVRLDLADGALCLPEEIRIHLAGRRPAYGSKIQHITAKDQHVVIPVGESREVKIGIGGAKMKLWVARGLDWVPTVILGWGKTKYLQMTNIDDREIILPTHTILGMWVEGDMVPRTQGLVTVGSGKYKEWQTLAYEATTDRVNELPERTDRTIGRPSYVCRSQTHLETSV</sequence>
<dbReference type="Gene3D" id="2.40.70.10">
    <property type="entry name" value="Acid Proteases"/>
    <property type="match status" value="1"/>
</dbReference>
<evidence type="ECO:0000313" key="1">
    <source>
        <dbReference type="EMBL" id="CAK7945406.1"/>
    </source>
</evidence>
<dbReference type="AlphaFoldDB" id="A0AAV1VG68"/>
<dbReference type="Proteomes" id="UP001162060">
    <property type="component" value="Unassembled WGS sequence"/>
</dbReference>
<evidence type="ECO:0000313" key="2">
    <source>
        <dbReference type="Proteomes" id="UP001162060"/>
    </source>
</evidence>
<protein>
    <recommendedName>
        <fullName evidence="3">Peptidase A2 domain-containing protein</fullName>
    </recommendedName>
</protein>
<dbReference type="InterPro" id="IPR021109">
    <property type="entry name" value="Peptidase_aspartic_dom_sf"/>
</dbReference>
<reference evidence="1" key="1">
    <citation type="submission" date="2024-01" db="EMBL/GenBank/DDBJ databases">
        <authorList>
            <person name="Webb A."/>
        </authorList>
    </citation>
    <scope>NUCLEOTIDE SEQUENCE</scope>
    <source>
        <strain evidence="1">Pm1</strain>
    </source>
</reference>
<proteinExistence type="predicted"/>
<comment type="caution">
    <text evidence="1">The sequence shown here is derived from an EMBL/GenBank/DDBJ whole genome shotgun (WGS) entry which is preliminary data.</text>
</comment>
<dbReference type="CDD" id="cd00303">
    <property type="entry name" value="retropepsin_like"/>
    <property type="match status" value="1"/>
</dbReference>
<organism evidence="1 2">
    <name type="scientific">Peronospora matthiolae</name>
    <dbReference type="NCBI Taxonomy" id="2874970"/>
    <lineage>
        <taxon>Eukaryota</taxon>
        <taxon>Sar</taxon>
        <taxon>Stramenopiles</taxon>
        <taxon>Oomycota</taxon>
        <taxon>Peronosporomycetes</taxon>
        <taxon>Peronosporales</taxon>
        <taxon>Peronosporaceae</taxon>
        <taxon>Peronospora</taxon>
    </lineage>
</organism>
<dbReference type="EMBL" id="CAKLBY020000331">
    <property type="protein sequence ID" value="CAK7945406.1"/>
    <property type="molecule type" value="Genomic_DNA"/>
</dbReference>
<dbReference type="Pfam" id="PF13975">
    <property type="entry name" value="gag-asp_proteas"/>
    <property type="match status" value="1"/>
</dbReference>
<accession>A0AAV1VG68</accession>
<name>A0AAV1VG68_9STRA</name>